<keyword evidence="2" id="KW-0812">Transmembrane</keyword>
<sequence>MYYIGAMETIISIIITIAMIYYIYKANTKANEAERKIRILEMRIYELEDHIEKTTKESIKHKIFFD</sequence>
<proteinExistence type="predicted"/>
<feature type="coiled-coil region" evidence="1">
    <location>
        <begin position="23"/>
        <end position="57"/>
    </location>
</feature>
<evidence type="ECO:0000313" key="3">
    <source>
        <dbReference type="EMBL" id="ABW74785.1"/>
    </source>
</evidence>
<dbReference type="HOGENOM" id="CLU_2822957_0_0_7"/>
<protein>
    <submittedName>
        <fullName evidence="3">Uncharacterized protein</fullName>
    </submittedName>
</protein>
<evidence type="ECO:0000256" key="2">
    <source>
        <dbReference type="SAM" id="Phobius"/>
    </source>
</evidence>
<evidence type="ECO:0000313" key="4">
    <source>
        <dbReference type="Proteomes" id="UP000001121"/>
    </source>
</evidence>
<dbReference type="Proteomes" id="UP000001121">
    <property type="component" value="Chromosome"/>
</dbReference>
<accession>A8Z6K5</accession>
<dbReference type="STRING" id="360104.CCC13826_1202"/>
<keyword evidence="2" id="KW-0472">Membrane</keyword>
<dbReference type="EMBL" id="CP000792">
    <property type="protein sequence ID" value="ABW74785.1"/>
    <property type="molecule type" value="Genomic_DNA"/>
</dbReference>
<evidence type="ECO:0000256" key="1">
    <source>
        <dbReference type="SAM" id="Coils"/>
    </source>
</evidence>
<organism evidence="3 4">
    <name type="scientific">Campylobacter concisus (strain 13826)</name>
    <dbReference type="NCBI Taxonomy" id="360104"/>
    <lineage>
        <taxon>Bacteria</taxon>
        <taxon>Pseudomonadati</taxon>
        <taxon>Campylobacterota</taxon>
        <taxon>Epsilonproteobacteria</taxon>
        <taxon>Campylobacterales</taxon>
        <taxon>Campylobacteraceae</taxon>
        <taxon>Campylobacter</taxon>
    </lineage>
</organism>
<reference evidence="4" key="1">
    <citation type="submission" date="2007-10" db="EMBL/GenBank/DDBJ databases">
        <title>Genome sequence of Campylobacter concisus 13826 isolated from human feces.</title>
        <authorList>
            <person name="Fouts D.E."/>
            <person name="Mongodin E.F."/>
            <person name="Puiu D."/>
            <person name="Sebastian Y."/>
            <person name="Miller W.G."/>
            <person name="Mandrell R.E."/>
            <person name="On S."/>
            <person name="Nelson K.E."/>
        </authorList>
    </citation>
    <scope>NUCLEOTIDE SEQUENCE [LARGE SCALE GENOMIC DNA]</scope>
    <source>
        <strain evidence="4">13826</strain>
    </source>
</reference>
<keyword evidence="2" id="KW-1133">Transmembrane helix</keyword>
<feature type="transmembrane region" description="Helical" evidence="2">
    <location>
        <begin position="6"/>
        <end position="24"/>
    </location>
</feature>
<name>A8Z6K5_CAMC1</name>
<keyword evidence="1" id="KW-0175">Coiled coil</keyword>
<dbReference type="KEGG" id="cco:CCC13826_1202"/>
<dbReference type="AlphaFoldDB" id="A8Z6K5"/>
<gene>
    <name evidence="3" type="ORF">CCC13826_1202</name>
</gene>